<feature type="compositionally biased region" description="Pro residues" evidence="4">
    <location>
        <begin position="968"/>
        <end position="980"/>
    </location>
</feature>
<name>A0A7U2F365_PHANO</name>
<feature type="compositionally biased region" description="Pro residues" evidence="4">
    <location>
        <begin position="881"/>
        <end position="908"/>
    </location>
</feature>
<dbReference type="Pfam" id="PF00498">
    <property type="entry name" value="FHA"/>
    <property type="match status" value="1"/>
</dbReference>
<gene>
    <name evidence="7" type="ORF">JI435_054880</name>
</gene>
<feature type="compositionally biased region" description="Basic and acidic residues" evidence="4">
    <location>
        <begin position="543"/>
        <end position="589"/>
    </location>
</feature>
<feature type="DNA-binding region" description="Fork-head" evidence="3">
    <location>
        <begin position="781"/>
        <end position="869"/>
    </location>
</feature>
<dbReference type="GO" id="GO:0043565">
    <property type="term" value="F:sequence-specific DNA binding"/>
    <property type="evidence" value="ECO:0007669"/>
    <property type="project" value="InterPro"/>
</dbReference>
<evidence type="ECO:0000256" key="2">
    <source>
        <dbReference type="ARBA" id="ARBA00023242"/>
    </source>
</evidence>
<evidence type="ECO:0000259" key="6">
    <source>
        <dbReference type="PROSITE" id="PS50039"/>
    </source>
</evidence>
<feature type="region of interest" description="Disordered" evidence="4">
    <location>
        <begin position="271"/>
        <end position="302"/>
    </location>
</feature>
<feature type="compositionally biased region" description="Pro residues" evidence="4">
    <location>
        <begin position="759"/>
        <end position="768"/>
    </location>
</feature>
<evidence type="ECO:0000313" key="7">
    <source>
        <dbReference type="EMBL" id="QRC95840.1"/>
    </source>
</evidence>
<dbReference type="InterPro" id="IPR036388">
    <property type="entry name" value="WH-like_DNA-bd_sf"/>
</dbReference>
<feature type="compositionally biased region" description="Acidic residues" evidence="4">
    <location>
        <begin position="441"/>
        <end position="452"/>
    </location>
</feature>
<dbReference type="InterPro" id="IPR045178">
    <property type="entry name" value="Fhl1/FHA1"/>
</dbReference>
<dbReference type="GO" id="GO:0060962">
    <property type="term" value="P:regulation of ribosomal protein gene transcription by RNA polymerase II"/>
    <property type="evidence" value="ECO:0007669"/>
    <property type="project" value="InterPro"/>
</dbReference>
<dbReference type="PANTHER" id="PTHR21712">
    <property type="entry name" value="PRE-RRNA-PROCESSING PROTEIN FHL1"/>
    <property type="match status" value="1"/>
</dbReference>
<sequence>MQTSQSTLSPPQQLSPLAQPFRTPTHDLIGGLDFFDLDFADGNLDLNFSLSTPDEDGAGSMLVAPSSELQHHVSPKHDTRDAYCELPATFPQPPPDMEVATNNATDAPVLPMPDAPAADLTAHNTANGNSLSNGLALGEPIDFPQPAAMNGLDMNLGMGMGMAPPDFTAMDFPPPMASDERLTAFARLRFDDGSYYMHTYQIILGRNIELARRDMRRIARVDQLQAEGHSQAAEALLDGSAAKKKKKRAARSVISERGGIVNAPISSMPLAYQQRRHSNASQSLSSGSHPTGESGEEKPVERAPQDMLMQAFPEVPAQFDGHVPEDPHDCPLVPIHPQHVTARTGTHGPKGISRQHAKIFFDFDQGHFCIEVLGNNGLHHESEYKHRGEVVPLSHGDRLVIGAVNLQFYLPDVALTEEQRQQESGSRPMSFQFENGHGELESDELISSESEGEISINPKHVYHVPMDSELESDDPMEEDDDMDDYEEPVPRPRKKPAPKLKLKLPAPAAPPARKEHKKAHKRKYRDESPDDIPLKKLKKHKEMNKEPVKEAKAAKEPKVSKEPKETREPKEVKEPKEPKEQKEPKDKGKAPAKAPSKTPIKEEEPKEATPRETPVQEKPEQPSKPVPNDSPPLLRKPLEGELEAGGEIEGLITEEMARHHNLPSTLIGQVVEKRKGPGRPPKDGIMSKRQRSQLIKQAKEIERAKAAGIDPADIPMPSMKPKITKRKDSDAAGGEDGDIRESTENGDGLSGDRKQLKPNKPPRTPSPEPRVEDYTEEQLQRPTANYVVLIHEAISSSSTGQMNLQQIYNYIERKYPWYKFKTTTSGWQSSVRHNLGQHDAFVKGDKEGKGFNWKINQEVSIEKERRKRQVSPPVNHAQRPPYYPPPPNGYPQYPQPPYPYNPGVPPHAMPQAAPRLPPSITNNLPRLPPSMQREASTNTSATTQAAPHPSPYASPWAGGNTAGSPSAQHPPTPYPPPNSQTPPVSAAGQSGQYGVLLPQSASQSYSGPPATASPYGGPYPTAGPSPYGPAPTRPYAPYPPQGQQAPGASPYAPHPQPQPPASQSEDPSPPGRYLPDTDPDLIRQLEAFRKVYLEARKEPGEDRKCDNAIRAFVDPHYQVHTLTKAEVALLNAIQSIEHLAQYMRNKNTASQGSVATSVPQAPSMTSAGTAAAIAADAVANSVAPTTTAQASAPPASADSQTSESQPTTEPHKFTPNMTAVSPAPPPTTAQAQSVPSLPPSHRPSVEPLTPVPGSPAVQSGTPLRRSFVEIPATSDNANAGAEEPQKLETTEGEEVQPAQKVDDNSGPMET</sequence>
<evidence type="ECO:0008006" key="9">
    <source>
        <dbReference type="Google" id="ProtNLM"/>
    </source>
</evidence>
<dbReference type="Proteomes" id="UP000663193">
    <property type="component" value="Chromosome 6"/>
</dbReference>
<feature type="compositionally biased region" description="Polar residues" evidence="4">
    <location>
        <begin position="279"/>
        <end position="291"/>
    </location>
</feature>
<evidence type="ECO:0000313" key="8">
    <source>
        <dbReference type="Proteomes" id="UP000663193"/>
    </source>
</evidence>
<feature type="compositionally biased region" description="Acidic residues" evidence="4">
    <location>
        <begin position="468"/>
        <end position="487"/>
    </location>
</feature>
<dbReference type="OrthoDB" id="5402974at2759"/>
<dbReference type="InterPro" id="IPR030456">
    <property type="entry name" value="TF_fork_head_CS_2"/>
</dbReference>
<dbReference type="SUPFAM" id="SSF49879">
    <property type="entry name" value="SMAD/FHA domain"/>
    <property type="match status" value="1"/>
</dbReference>
<dbReference type="InterPro" id="IPR008984">
    <property type="entry name" value="SMAD_FHA_dom_sf"/>
</dbReference>
<organism evidence="7 8">
    <name type="scientific">Phaeosphaeria nodorum (strain SN15 / ATCC MYA-4574 / FGSC 10173)</name>
    <name type="common">Glume blotch fungus</name>
    <name type="synonym">Parastagonospora nodorum</name>
    <dbReference type="NCBI Taxonomy" id="321614"/>
    <lineage>
        <taxon>Eukaryota</taxon>
        <taxon>Fungi</taxon>
        <taxon>Dikarya</taxon>
        <taxon>Ascomycota</taxon>
        <taxon>Pezizomycotina</taxon>
        <taxon>Dothideomycetes</taxon>
        <taxon>Pleosporomycetidae</taxon>
        <taxon>Pleosporales</taxon>
        <taxon>Pleosporineae</taxon>
        <taxon>Phaeosphaeriaceae</taxon>
        <taxon>Parastagonospora</taxon>
    </lineage>
</organism>
<dbReference type="PRINTS" id="PR01217">
    <property type="entry name" value="PRICHEXTENSN"/>
</dbReference>
<feature type="compositionally biased region" description="Low complexity" evidence="4">
    <location>
        <begin position="1041"/>
        <end position="1051"/>
    </location>
</feature>
<dbReference type="InterPro" id="IPR000253">
    <property type="entry name" value="FHA_dom"/>
</dbReference>
<feature type="domain" description="FHA" evidence="5">
    <location>
        <begin position="352"/>
        <end position="377"/>
    </location>
</feature>
<dbReference type="Gene3D" id="2.60.200.20">
    <property type="match status" value="1"/>
</dbReference>
<dbReference type="Pfam" id="PF00250">
    <property type="entry name" value="Forkhead"/>
    <property type="match status" value="1"/>
</dbReference>
<dbReference type="InterPro" id="IPR001766">
    <property type="entry name" value="Fork_head_dom"/>
</dbReference>
<evidence type="ECO:0000256" key="3">
    <source>
        <dbReference type="PROSITE-ProRule" id="PRU00089"/>
    </source>
</evidence>
<evidence type="ECO:0000256" key="4">
    <source>
        <dbReference type="SAM" id="MobiDB-lite"/>
    </source>
</evidence>
<protein>
    <recommendedName>
        <fullName evidence="9">Fork-head domain-containing protein</fullName>
    </recommendedName>
</protein>
<proteinExistence type="predicted"/>
<feature type="region of interest" description="Disordered" evidence="4">
    <location>
        <begin position="1"/>
        <end position="22"/>
    </location>
</feature>
<evidence type="ECO:0000259" key="5">
    <source>
        <dbReference type="PROSITE" id="PS50006"/>
    </source>
</evidence>
<dbReference type="VEuPathDB" id="FungiDB:JI435_054880"/>
<dbReference type="PROSITE" id="PS50039">
    <property type="entry name" value="FORK_HEAD_3"/>
    <property type="match status" value="1"/>
</dbReference>
<dbReference type="InterPro" id="IPR036390">
    <property type="entry name" value="WH_DNA-bd_sf"/>
</dbReference>
<comment type="subcellular location">
    <subcellularLocation>
        <location evidence="3">Nucleus</location>
    </subcellularLocation>
</comment>
<dbReference type="PANTHER" id="PTHR21712:SF29">
    <property type="entry name" value="PRE-RRNA-PROCESSING PROTEIN FHL1"/>
    <property type="match status" value="1"/>
</dbReference>
<feature type="compositionally biased region" description="Low complexity" evidence="4">
    <location>
        <begin position="1185"/>
        <end position="1202"/>
    </location>
</feature>
<feature type="compositionally biased region" description="Basic residues" evidence="4">
    <location>
        <begin position="491"/>
        <end position="502"/>
    </location>
</feature>
<keyword evidence="2 3" id="KW-0539">Nucleus</keyword>
<dbReference type="PRINTS" id="PR00053">
    <property type="entry name" value="FORKHEAD"/>
</dbReference>
<feature type="compositionally biased region" description="Pro residues" evidence="4">
    <location>
        <begin position="1021"/>
        <end position="1040"/>
    </location>
</feature>
<accession>A0A7U2F365</accession>
<dbReference type="CDD" id="cd00059">
    <property type="entry name" value="FH_FOX"/>
    <property type="match status" value="1"/>
</dbReference>
<dbReference type="SMART" id="SM00339">
    <property type="entry name" value="FH"/>
    <property type="match status" value="1"/>
</dbReference>
<feature type="compositionally biased region" description="Low complexity" evidence="4">
    <location>
        <begin position="935"/>
        <end position="946"/>
    </location>
</feature>
<feature type="region of interest" description="Disordered" evidence="4">
    <location>
        <begin position="419"/>
        <end position="778"/>
    </location>
</feature>
<dbReference type="Gene3D" id="1.10.10.10">
    <property type="entry name" value="Winged helix-like DNA-binding domain superfamily/Winged helix DNA-binding domain"/>
    <property type="match status" value="1"/>
</dbReference>
<feature type="compositionally biased region" description="Basic residues" evidence="4">
    <location>
        <begin position="514"/>
        <end position="523"/>
    </location>
</feature>
<feature type="compositionally biased region" description="Basic and acidic residues" evidence="4">
    <location>
        <begin position="599"/>
        <end position="621"/>
    </location>
</feature>
<keyword evidence="8" id="KW-1185">Reference proteome</keyword>
<dbReference type="PROSITE" id="PS00658">
    <property type="entry name" value="FORK_HEAD_2"/>
    <property type="match status" value="1"/>
</dbReference>
<dbReference type="PROSITE" id="PS50006">
    <property type="entry name" value="FHA_DOMAIN"/>
    <property type="match status" value="1"/>
</dbReference>
<feature type="region of interest" description="Disordered" evidence="4">
    <location>
        <begin position="860"/>
        <end position="1078"/>
    </location>
</feature>
<feature type="compositionally biased region" description="Basic and acidic residues" evidence="4">
    <location>
        <begin position="671"/>
        <end position="686"/>
    </location>
</feature>
<reference evidence="8" key="1">
    <citation type="journal article" date="2021" name="BMC Genomics">
        <title>Chromosome-level genome assembly and manually-curated proteome of model necrotroph Parastagonospora nodorum Sn15 reveals a genome-wide trove of candidate effector homologs, and redundancy of virulence-related functions within an accessory chromosome.</title>
        <authorList>
            <person name="Bertazzoni S."/>
            <person name="Jones D.A.B."/>
            <person name="Phan H.T."/>
            <person name="Tan K.-C."/>
            <person name="Hane J.K."/>
        </authorList>
    </citation>
    <scope>NUCLEOTIDE SEQUENCE [LARGE SCALE GENOMIC DNA]</scope>
    <source>
        <strain evidence="8">SN15 / ATCC MYA-4574 / FGSC 10173)</strain>
    </source>
</reference>
<evidence type="ECO:0000256" key="1">
    <source>
        <dbReference type="ARBA" id="ARBA00023125"/>
    </source>
</evidence>
<feature type="compositionally biased region" description="Polar residues" evidence="4">
    <location>
        <begin position="422"/>
        <end position="433"/>
    </location>
</feature>
<feature type="region of interest" description="Disordered" evidence="4">
    <location>
        <begin position="1185"/>
        <end position="1310"/>
    </location>
</feature>
<feature type="domain" description="Fork-head" evidence="6">
    <location>
        <begin position="781"/>
        <end position="869"/>
    </location>
</feature>
<keyword evidence="1 3" id="KW-0238">DNA-binding</keyword>
<dbReference type="SUPFAM" id="SSF46785">
    <property type="entry name" value="Winged helix' DNA-binding domain"/>
    <property type="match status" value="1"/>
</dbReference>
<dbReference type="GO" id="GO:0003700">
    <property type="term" value="F:DNA-binding transcription factor activity"/>
    <property type="evidence" value="ECO:0007669"/>
    <property type="project" value="InterPro"/>
</dbReference>
<dbReference type="GO" id="GO:0005634">
    <property type="term" value="C:nucleus"/>
    <property type="evidence" value="ECO:0007669"/>
    <property type="project" value="UniProtKB-SubCell"/>
</dbReference>
<dbReference type="EMBL" id="CP069028">
    <property type="protein sequence ID" value="QRC95840.1"/>
    <property type="molecule type" value="Genomic_DNA"/>
</dbReference>
<feature type="compositionally biased region" description="Low complexity" evidence="4">
    <location>
        <begin position="1"/>
        <end position="17"/>
    </location>
</feature>